<reference evidence="3" key="1">
    <citation type="submission" date="2020-06" db="EMBL/GenBank/DDBJ databases">
        <title>Whole Genome Sequence of Bradyrhizobium sp. Strain 66S1MB.</title>
        <authorList>
            <person name="Bromfield E."/>
            <person name="Cloutier S."/>
        </authorList>
    </citation>
    <scope>NUCLEOTIDE SEQUENCE</scope>
    <source>
        <strain evidence="3">66S1MB</strain>
    </source>
</reference>
<evidence type="ECO:0000256" key="2">
    <source>
        <dbReference type="SAM" id="MobiDB-lite"/>
    </source>
</evidence>
<proteinExistence type="inferred from homology"/>
<dbReference type="SUPFAM" id="SSF53067">
    <property type="entry name" value="Actin-like ATPase domain"/>
    <property type="match status" value="1"/>
</dbReference>
<comment type="similarity">
    <text evidence="1">Belongs to the ROK (NagC/XylR) family.</text>
</comment>
<dbReference type="PANTHER" id="PTHR18964">
    <property type="entry name" value="ROK (REPRESSOR, ORF, KINASE) FAMILY"/>
    <property type="match status" value="1"/>
</dbReference>
<accession>A0A974AEZ4</accession>
<dbReference type="Gene3D" id="3.30.420.40">
    <property type="match status" value="2"/>
</dbReference>
<dbReference type="InterPro" id="IPR000600">
    <property type="entry name" value="ROK"/>
</dbReference>
<evidence type="ECO:0000256" key="1">
    <source>
        <dbReference type="ARBA" id="ARBA00006479"/>
    </source>
</evidence>
<feature type="compositionally biased region" description="Basic residues" evidence="2">
    <location>
        <begin position="1"/>
        <end position="22"/>
    </location>
</feature>
<sequence length="249" mass="27531">MAKKTGKRTSRKTGKKAKKPASRRTVLAIDIGGTHVKVMTDKERIKREFESGPTLSATEMVRQVKALTRDWSYHVISIGYPGPVVHNRPLAEPHNLGRGWAGFDFHSAFGRPVKVVNDALMQAIGSYQGGRMLFLGLGTGLGSAMIVEGVYEPMELGHLPYHRDETFEDYVGAAGLERRGRKKWRKSVDDVIARLSAALEPDYIVLGGGNADKVDNPPPNVRFGDNANAFEGGFRMWKRATRKTLGARR</sequence>
<dbReference type="RefSeq" id="WP_176531683.1">
    <property type="nucleotide sequence ID" value="NZ_CP088022.1"/>
</dbReference>
<feature type="region of interest" description="Disordered" evidence="2">
    <location>
        <begin position="1"/>
        <end position="23"/>
    </location>
</feature>
<comment type="caution">
    <text evidence="3">The sequence shown here is derived from an EMBL/GenBank/DDBJ whole genome shotgun (WGS) entry which is preliminary data.</text>
</comment>
<organism evidence="3">
    <name type="scientific">Bradyrhizobium quebecense</name>
    <dbReference type="NCBI Taxonomy" id="2748629"/>
    <lineage>
        <taxon>Bacteria</taxon>
        <taxon>Pseudomonadati</taxon>
        <taxon>Pseudomonadota</taxon>
        <taxon>Alphaproteobacteria</taxon>
        <taxon>Hyphomicrobiales</taxon>
        <taxon>Nitrobacteraceae</taxon>
        <taxon>Bradyrhizobium</taxon>
    </lineage>
</organism>
<dbReference type="Pfam" id="PF00480">
    <property type="entry name" value="ROK"/>
    <property type="match status" value="1"/>
</dbReference>
<evidence type="ECO:0000313" key="3">
    <source>
        <dbReference type="EMBL" id="NVL08115.1"/>
    </source>
</evidence>
<dbReference type="PANTHER" id="PTHR18964:SF149">
    <property type="entry name" value="BIFUNCTIONAL UDP-N-ACETYLGLUCOSAMINE 2-EPIMERASE_N-ACETYLMANNOSAMINE KINASE"/>
    <property type="match status" value="1"/>
</dbReference>
<gene>
    <name evidence="3" type="ORF">HU230_20635</name>
</gene>
<dbReference type="EMBL" id="JABWSX010000001">
    <property type="protein sequence ID" value="NVL08115.1"/>
    <property type="molecule type" value="Genomic_DNA"/>
</dbReference>
<dbReference type="InterPro" id="IPR043129">
    <property type="entry name" value="ATPase_NBD"/>
</dbReference>
<dbReference type="AlphaFoldDB" id="A0A974AEZ4"/>
<name>A0A974AEZ4_9BRAD</name>
<protein>
    <submittedName>
        <fullName evidence="3">ROK family protein</fullName>
    </submittedName>
</protein>